<feature type="binding site" evidence="9">
    <location>
        <begin position="292"/>
        <end position="294"/>
    </location>
    <ligand>
        <name>beta-nicotinamide D-ribonucleotide</name>
        <dbReference type="ChEBI" id="CHEBI:14649"/>
    </ligand>
</feature>
<feature type="domain" description="Nicotinate/nicotinamide phosphoribosyltransferase" evidence="10">
    <location>
        <begin position="173"/>
        <end position="420"/>
    </location>
</feature>
<dbReference type="EC" id="2.4.2.12" evidence="6"/>
<evidence type="ECO:0000256" key="4">
    <source>
        <dbReference type="ARBA" id="ARBA00022679"/>
    </source>
</evidence>
<dbReference type="PANTHER" id="PTHR43816">
    <property type="entry name" value="NICOTINAMIDE PHOSPHORIBOSYLTRANSFERASE"/>
    <property type="match status" value="1"/>
</dbReference>
<dbReference type="NCBIfam" id="NF006629">
    <property type="entry name" value="PRK09198.1"/>
    <property type="match status" value="1"/>
</dbReference>
<feature type="domain" description="Nicotinamide phosphoribosyltransferase N-terminal" evidence="11">
    <location>
        <begin position="5"/>
        <end position="102"/>
    </location>
</feature>
<dbReference type="Gene3D" id="3.20.20.70">
    <property type="entry name" value="Aldolase class I"/>
    <property type="match status" value="1"/>
</dbReference>
<evidence type="ECO:0000256" key="9">
    <source>
        <dbReference type="PIRSR" id="PIRSR005943-1"/>
    </source>
</evidence>
<evidence type="ECO:0000256" key="1">
    <source>
        <dbReference type="ARBA" id="ARBA00010897"/>
    </source>
</evidence>
<dbReference type="Proteomes" id="UP000178303">
    <property type="component" value="Unassembled WGS sequence"/>
</dbReference>
<organism evidence="12 13">
    <name type="scientific">Candidatus Wolfebacteria bacterium GWA1_42_9</name>
    <dbReference type="NCBI Taxonomy" id="1802553"/>
    <lineage>
        <taxon>Bacteria</taxon>
        <taxon>Candidatus Wolfeibacteriota</taxon>
    </lineage>
</organism>
<dbReference type="Pfam" id="PF04095">
    <property type="entry name" value="NAPRTase"/>
    <property type="match status" value="1"/>
</dbReference>
<feature type="binding site" evidence="9">
    <location>
        <position position="181"/>
    </location>
    <ligand>
        <name>diphosphate</name>
        <dbReference type="ChEBI" id="CHEBI:33019"/>
    </ligand>
</feature>
<dbReference type="Pfam" id="PF18127">
    <property type="entry name" value="NAMPT_N"/>
    <property type="match status" value="1"/>
</dbReference>
<feature type="binding site" evidence="9">
    <location>
        <position position="292"/>
    </location>
    <ligand>
        <name>diphosphate</name>
        <dbReference type="ChEBI" id="CHEBI:33019"/>
    </ligand>
</feature>
<protein>
    <recommendedName>
        <fullName evidence="7">Nicotinamide phosphoribosyltransferase</fullName>
        <ecNumber evidence="6">2.4.2.12</ecNumber>
    </recommendedName>
</protein>
<dbReference type="CDD" id="cd01569">
    <property type="entry name" value="PBEF_like"/>
    <property type="match status" value="1"/>
</dbReference>
<dbReference type="GO" id="GO:0047280">
    <property type="term" value="F:nicotinamide phosphoribosyltransferase activity"/>
    <property type="evidence" value="ECO:0007669"/>
    <property type="project" value="UniProtKB-EC"/>
</dbReference>
<evidence type="ECO:0000256" key="8">
    <source>
        <dbReference type="ARBA" id="ARBA00047835"/>
    </source>
</evidence>
<evidence type="ECO:0000256" key="5">
    <source>
        <dbReference type="ARBA" id="ARBA00035007"/>
    </source>
</evidence>
<comment type="catalytic activity">
    <reaction evidence="8">
        <text>beta-nicotinamide D-ribonucleotide + diphosphate = 5-phospho-alpha-D-ribose 1-diphosphate + nicotinamide + H(+)</text>
        <dbReference type="Rhea" id="RHEA:16149"/>
        <dbReference type="ChEBI" id="CHEBI:14649"/>
        <dbReference type="ChEBI" id="CHEBI:15378"/>
        <dbReference type="ChEBI" id="CHEBI:17154"/>
        <dbReference type="ChEBI" id="CHEBI:33019"/>
        <dbReference type="ChEBI" id="CHEBI:58017"/>
        <dbReference type="EC" id="2.4.2.12"/>
    </reaction>
    <physiologicalReaction direction="right-to-left" evidence="8">
        <dbReference type="Rhea" id="RHEA:16151"/>
    </physiologicalReaction>
</comment>
<dbReference type="InterPro" id="IPR041525">
    <property type="entry name" value="N/Namide_PRibTrfase"/>
</dbReference>
<dbReference type="InterPro" id="IPR013785">
    <property type="entry name" value="Aldolase_TIM"/>
</dbReference>
<comment type="similarity">
    <text evidence="1">Belongs to the NAPRTase family.</text>
</comment>
<evidence type="ECO:0000259" key="10">
    <source>
        <dbReference type="Pfam" id="PF04095"/>
    </source>
</evidence>
<keyword evidence="4 12" id="KW-0808">Transferase</keyword>
<feature type="binding site" evidence="9">
    <location>
        <position position="230"/>
    </location>
    <ligand>
        <name>diphosphate</name>
        <dbReference type="ChEBI" id="CHEBI:33019"/>
    </ligand>
</feature>
<dbReference type="InterPro" id="IPR041529">
    <property type="entry name" value="DUF5598"/>
</dbReference>
<feature type="binding site" evidence="9">
    <location>
        <position position="365"/>
    </location>
    <ligand>
        <name>beta-nicotinamide D-ribonucleotide</name>
        <dbReference type="ChEBI" id="CHEBI:14649"/>
    </ligand>
</feature>
<evidence type="ECO:0000256" key="6">
    <source>
        <dbReference type="ARBA" id="ARBA00035024"/>
    </source>
</evidence>
<dbReference type="PIRSF" id="PIRSF005943">
    <property type="entry name" value="NMPRT"/>
    <property type="match status" value="1"/>
</dbReference>
<sequence length="465" mass="51555">MPSTNLLTLTDSYKPTHYRQYPPDTRTVFSYFESRVGAKWDSTVFFGLQAVLKEYFVGNVVSEAKIADAKALIDAHMGPGLFNTVGWTRLLQKHGGTLPIRIRAVLEGTAVPTSHVLMTIENTDPEFPWLTNYLETLLVQVWYPSTVATQSREMKKTILKYLTETGDPSLIGFKLHDFGFRGSTSVESAGLGGMAHLVNFMGTDTLRGLEYARDYYAAGVCGFSIPASEHSTVTSWGREHENDAMRNMLEQYPTGLVACVSDSWDIFNACANIWGKELREKILSRDGVLVVRPDSGDPIDIVPRVMRLLGERFGQSMNDKGYLVLDKHVRMIQGDGITADSVGQILEAVKVAGYSADNLAFGSGGGLLQNVNRDTQRCAFKCSAVDRHGEWYDVYKAPATDPTKNSKAGRLTLYRDKLGTYITDTVDTLRHKGKAEDVMVTVFEDGKLLIDQNFMAVRNLASRGL</sequence>
<accession>A0A1F8DLA6</accession>
<proteinExistence type="inferred from homology"/>
<keyword evidence="2" id="KW-0662">Pyridine nucleotide biosynthesis</keyword>
<evidence type="ECO:0000256" key="2">
    <source>
        <dbReference type="ARBA" id="ARBA00022642"/>
    </source>
</evidence>
<feature type="binding site" evidence="9">
    <location>
        <position position="373"/>
    </location>
    <ligand>
        <name>beta-nicotinamide D-ribonucleotide</name>
        <dbReference type="ChEBI" id="CHEBI:14649"/>
    </ligand>
</feature>
<dbReference type="PANTHER" id="PTHR43816:SF1">
    <property type="entry name" value="NICOTINAMIDE PHOSPHORIBOSYLTRANSFERASE"/>
    <property type="match status" value="1"/>
</dbReference>
<dbReference type="SUPFAM" id="SSF51690">
    <property type="entry name" value="Nicotinate/Quinolinate PRTase C-terminal domain-like"/>
    <property type="match status" value="1"/>
</dbReference>
<name>A0A1F8DLA6_9BACT</name>
<evidence type="ECO:0000313" key="13">
    <source>
        <dbReference type="Proteomes" id="UP000178303"/>
    </source>
</evidence>
<evidence type="ECO:0000313" key="12">
    <source>
        <dbReference type="EMBL" id="OGM89411.1"/>
    </source>
</evidence>
<dbReference type="AlphaFoldDB" id="A0A1F8DLA6"/>
<evidence type="ECO:0000259" key="11">
    <source>
        <dbReference type="Pfam" id="PF18127"/>
    </source>
</evidence>
<evidence type="ECO:0000256" key="3">
    <source>
        <dbReference type="ARBA" id="ARBA00022676"/>
    </source>
</evidence>
<keyword evidence="3 12" id="KW-0328">Glycosyltransferase</keyword>
<evidence type="ECO:0000256" key="7">
    <source>
        <dbReference type="ARBA" id="ARBA00035036"/>
    </source>
</evidence>
<reference evidence="12 13" key="1">
    <citation type="journal article" date="2016" name="Nat. Commun.">
        <title>Thousands of microbial genomes shed light on interconnected biogeochemical processes in an aquifer system.</title>
        <authorList>
            <person name="Anantharaman K."/>
            <person name="Brown C.T."/>
            <person name="Hug L.A."/>
            <person name="Sharon I."/>
            <person name="Castelle C.J."/>
            <person name="Probst A.J."/>
            <person name="Thomas B.C."/>
            <person name="Singh A."/>
            <person name="Wilkins M.J."/>
            <person name="Karaoz U."/>
            <person name="Brodie E.L."/>
            <person name="Williams K.H."/>
            <person name="Hubbard S.S."/>
            <person name="Banfield J.F."/>
        </authorList>
    </citation>
    <scope>NUCLEOTIDE SEQUENCE [LARGE SCALE GENOMIC DNA]</scope>
</reference>
<feature type="binding site" evidence="9">
    <location>
        <begin position="334"/>
        <end position="335"/>
    </location>
    <ligand>
        <name>beta-nicotinamide D-ribonucleotide</name>
        <dbReference type="ChEBI" id="CHEBI:14649"/>
    </ligand>
</feature>
<dbReference type="InterPro" id="IPR016471">
    <property type="entry name" value="Nicotinamide_PRibTrfase"/>
</dbReference>
<comment type="caution">
    <text evidence="12">The sequence shown here is derived from an EMBL/GenBank/DDBJ whole genome shotgun (WGS) entry which is preliminary data.</text>
</comment>
<gene>
    <name evidence="12" type="ORF">A2108_01600</name>
</gene>
<feature type="binding site" evidence="9">
    <location>
        <position position="204"/>
    </location>
    <ligand>
        <name>beta-nicotinamide D-ribonucleotide</name>
        <dbReference type="ChEBI" id="CHEBI:14649"/>
    </ligand>
</feature>
<comment type="pathway">
    <text evidence="5">Cofactor biosynthesis; NAD(+) biosynthesis; nicotinamide D-ribonucleotide from 5-phospho-alpha-D-ribose 1-diphosphate and nicotinamide: step 1/1.</text>
</comment>
<dbReference type="GO" id="GO:0009435">
    <property type="term" value="P:NAD+ biosynthetic process"/>
    <property type="evidence" value="ECO:0007669"/>
    <property type="project" value="InterPro"/>
</dbReference>
<dbReference type="InterPro" id="IPR036068">
    <property type="entry name" value="Nicotinate_pribotase-like_C"/>
</dbReference>
<dbReference type="EMBL" id="MGIN01000023">
    <property type="protein sequence ID" value="OGM89411.1"/>
    <property type="molecule type" value="Genomic_DNA"/>
</dbReference>